<sequence length="101" mass="11648">MNKYQEVLQVLEKEYQVTCDVAGIEETDRAKLYFRLLENLTDKETPKKPIDVEIGPCGDLMLCCPNCEHGVVPIPTYHGNKYYPRCPFCGQKLMEEDKDDC</sequence>
<keyword evidence="1" id="KW-0804">Transcription</keyword>
<evidence type="ECO:0000313" key="1">
    <source>
        <dbReference type="EMBL" id="DAF47915.1"/>
    </source>
</evidence>
<proteinExistence type="predicted"/>
<reference evidence="1" key="1">
    <citation type="journal article" date="2021" name="Proc. Natl. Acad. Sci. U.S.A.">
        <title>A Catalog of Tens of Thousands of Viruses from Human Metagenomes Reveals Hidden Associations with Chronic Diseases.</title>
        <authorList>
            <person name="Tisza M.J."/>
            <person name="Buck C.B."/>
        </authorList>
    </citation>
    <scope>NUCLEOTIDE SEQUENCE</scope>
    <source>
        <strain evidence="1">Ct0D87</strain>
    </source>
</reference>
<dbReference type="GO" id="GO:0000428">
    <property type="term" value="C:DNA-directed RNA polymerase complex"/>
    <property type="evidence" value="ECO:0007669"/>
    <property type="project" value="UniProtKB-KW"/>
</dbReference>
<organism evidence="1">
    <name type="scientific">Siphoviridae sp. ct0D87</name>
    <dbReference type="NCBI Taxonomy" id="2827760"/>
    <lineage>
        <taxon>Viruses</taxon>
        <taxon>Duplodnaviria</taxon>
        <taxon>Heunggongvirae</taxon>
        <taxon>Uroviricota</taxon>
        <taxon>Caudoviricetes</taxon>
    </lineage>
</organism>
<accession>A0A8S5SAR0</accession>
<keyword evidence="1" id="KW-0240">DNA-directed RNA polymerase</keyword>
<dbReference type="EMBL" id="BK032561">
    <property type="protein sequence ID" value="DAF47915.1"/>
    <property type="molecule type" value="Genomic_DNA"/>
</dbReference>
<name>A0A8S5SAR0_9CAUD</name>
<protein>
    <submittedName>
        <fullName evidence="1">DNA-directed RNA polymerase II subunit</fullName>
    </submittedName>
</protein>